<evidence type="ECO:0000313" key="2">
    <source>
        <dbReference type="Proteomes" id="UP000028194"/>
    </source>
</evidence>
<accession>A0A075N1Y4</accession>
<evidence type="ECO:0000313" key="1">
    <source>
        <dbReference type="EMBL" id="AIF85464.1"/>
    </source>
</evidence>
<dbReference type="Proteomes" id="UP000028194">
    <property type="component" value="Chromosome"/>
</dbReference>
<protein>
    <submittedName>
        <fullName evidence="1">Uncharacterized protein</fullName>
    </submittedName>
</protein>
<name>A0A075N1Y4_9ARCH</name>
<proteinExistence type="predicted"/>
<reference evidence="1 2" key="1">
    <citation type="journal article" date="2014" name="PLoS ONE">
        <title>Genome Sequence of Candidatus Nitrososphaera evergladensis from Group I.1b Enriched from Everglades Soil Reveals Novel Genomic Features of the Ammonia-Oxidizing Archaea.</title>
        <authorList>
            <person name="Zhalnina K.V."/>
            <person name="Dias R."/>
            <person name="Leonard M.T."/>
            <person name="Dorr de Quadros P."/>
            <person name="Camargo F.A."/>
            <person name="Drew J.C."/>
            <person name="Farmerie W.G."/>
            <person name="Daroub S.H."/>
            <person name="Triplett E.W."/>
        </authorList>
    </citation>
    <scope>NUCLEOTIDE SEQUENCE [LARGE SCALE GENOMIC DNA]</scope>
    <source>
        <strain evidence="1 2">SR1</strain>
    </source>
</reference>
<organism evidence="1 2">
    <name type="scientific">Candidatus Nitrososphaera evergladensis SR1</name>
    <dbReference type="NCBI Taxonomy" id="1459636"/>
    <lineage>
        <taxon>Archaea</taxon>
        <taxon>Nitrososphaerota</taxon>
        <taxon>Nitrososphaeria</taxon>
        <taxon>Nitrososphaerales</taxon>
        <taxon>Nitrososphaeraceae</taxon>
        <taxon>Nitrososphaera</taxon>
    </lineage>
</organism>
<gene>
    <name evidence="1" type="ORF">NTE_03436</name>
</gene>
<dbReference type="EMBL" id="CP007174">
    <property type="protein sequence ID" value="AIF85464.1"/>
    <property type="molecule type" value="Genomic_DNA"/>
</dbReference>
<dbReference type="KEGG" id="nev:NTE_03436"/>
<sequence>MRPSSRREIIPISILIALLLLFLRNKMEGKPYDRQIKPFNFCIVGVGNFTDPDTGEVIKPLAPFRKDAQVCAYEDFIDYNSDKMLKGQHYWKKFSGVVRDYANHREAKFDGSKGILTRKHIRVSSVVHIGKESNDLEVSEVLGVNDDTTLAYSSISQKMSENKERIIATPPSRVRQFGIIKETWLRIQRLLKAGRIPTLHGKTAEAMMKFLRSDVSS</sequence>
<dbReference type="eggNOG" id="arCOG04926">
    <property type="taxonomic scope" value="Archaea"/>
</dbReference>
<dbReference type="AlphaFoldDB" id="A0A075N1Y4"/>
<dbReference type="HOGENOM" id="CLU_1269865_0_0_2"/>
<keyword evidence="2" id="KW-1185">Reference proteome</keyword>